<name>A0A5K7ZV14_9BACT</name>
<evidence type="ECO:0000256" key="5">
    <source>
        <dbReference type="ARBA" id="ARBA00023136"/>
    </source>
</evidence>
<dbReference type="InterPro" id="IPR011577">
    <property type="entry name" value="Cyt_b561_bac/Ni-Hgenase"/>
</dbReference>
<feature type="domain" description="Cytochrome b561 bacterial/Ni-hydrogenase" evidence="7">
    <location>
        <begin position="15"/>
        <end position="189"/>
    </location>
</feature>
<reference evidence="8 9" key="1">
    <citation type="submission" date="2019-11" db="EMBL/GenBank/DDBJ databases">
        <title>Comparative genomics of hydrocarbon-degrading Desulfosarcina strains.</title>
        <authorList>
            <person name="Watanabe M."/>
            <person name="Kojima H."/>
            <person name="Fukui M."/>
        </authorList>
    </citation>
    <scope>NUCLEOTIDE SEQUENCE [LARGE SCALE GENOMIC DNA]</scope>
    <source>
        <strain evidence="8 9">28bB2T</strain>
    </source>
</reference>
<dbReference type="EMBL" id="AP021876">
    <property type="protein sequence ID" value="BBO84040.1"/>
    <property type="molecule type" value="Genomic_DNA"/>
</dbReference>
<dbReference type="GO" id="GO:0009055">
    <property type="term" value="F:electron transfer activity"/>
    <property type="evidence" value="ECO:0007669"/>
    <property type="project" value="InterPro"/>
</dbReference>
<dbReference type="PANTHER" id="PTHR30485:SF2">
    <property type="entry name" value="BLL0597 PROTEIN"/>
    <property type="match status" value="1"/>
</dbReference>
<evidence type="ECO:0000256" key="2">
    <source>
        <dbReference type="ARBA" id="ARBA00022475"/>
    </source>
</evidence>
<dbReference type="KEGG" id="dov:DSCO28_46060"/>
<evidence type="ECO:0000256" key="4">
    <source>
        <dbReference type="ARBA" id="ARBA00022989"/>
    </source>
</evidence>
<dbReference type="InterPro" id="IPR016174">
    <property type="entry name" value="Di-haem_cyt_TM"/>
</dbReference>
<evidence type="ECO:0000256" key="1">
    <source>
        <dbReference type="ARBA" id="ARBA00004651"/>
    </source>
</evidence>
<dbReference type="InterPro" id="IPR051542">
    <property type="entry name" value="Hydrogenase_cytochrome"/>
</dbReference>
<keyword evidence="2" id="KW-1003">Cell membrane</keyword>
<dbReference type="GO" id="GO:0005886">
    <property type="term" value="C:plasma membrane"/>
    <property type="evidence" value="ECO:0007669"/>
    <property type="project" value="UniProtKB-SubCell"/>
</dbReference>
<evidence type="ECO:0000313" key="8">
    <source>
        <dbReference type="EMBL" id="BBO84040.1"/>
    </source>
</evidence>
<accession>A0A5K7ZV14</accession>
<dbReference type="PANTHER" id="PTHR30485">
    <property type="entry name" value="NI/FE-HYDROGENASE 1 B-TYPE CYTOCHROME SUBUNIT"/>
    <property type="match status" value="1"/>
</dbReference>
<feature type="transmembrane region" description="Helical" evidence="6">
    <location>
        <begin position="206"/>
        <end position="224"/>
    </location>
</feature>
<dbReference type="AlphaFoldDB" id="A0A5K7ZV14"/>
<proteinExistence type="predicted"/>
<dbReference type="Gene3D" id="1.20.950.20">
    <property type="entry name" value="Transmembrane di-heme cytochromes, Chain C"/>
    <property type="match status" value="1"/>
</dbReference>
<evidence type="ECO:0000256" key="6">
    <source>
        <dbReference type="SAM" id="Phobius"/>
    </source>
</evidence>
<dbReference type="SUPFAM" id="SSF81342">
    <property type="entry name" value="Transmembrane di-heme cytochromes"/>
    <property type="match status" value="1"/>
</dbReference>
<keyword evidence="3 6" id="KW-0812">Transmembrane</keyword>
<feature type="transmembrane region" description="Helical" evidence="6">
    <location>
        <begin position="158"/>
        <end position="177"/>
    </location>
</feature>
<sequence>MAQKTDREAGQVQIWDLPTRIFHWALVAFVGGCFVTAKLGGNLMVYHIYSGLMVLGLLLFRMVWGVVGSRTARFSHFVRGPRAAWQYARSLTGSHPQHVLGHNPLGGWSIVAMLLALVIQATTGLFANDEIFTYGPLYSMVSEATSIRLTEIHRLNQGVIAGLVGLHLLAVLFYLGVKRENLIMPMINGRKPGSPSPKTELKTPPLWVALLVLAFAAASVYFIGW</sequence>
<feature type="transmembrane region" description="Helical" evidence="6">
    <location>
        <begin position="21"/>
        <end position="40"/>
    </location>
</feature>
<feature type="transmembrane region" description="Helical" evidence="6">
    <location>
        <begin position="105"/>
        <end position="127"/>
    </location>
</feature>
<dbReference type="GO" id="GO:0022904">
    <property type="term" value="P:respiratory electron transport chain"/>
    <property type="evidence" value="ECO:0007669"/>
    <property type="project" value="InterPro"/>
</dbReference>
<feature type="transmembrane region" description="Helical" evidence="6">
    <location>
        <begin position="46"/>
        <end position="67"/>
    </location>
</feature>
<keyword evidence="5 6" id="KW-0472">Membrane</keyword>
<dbReference type="RefSeq" id="WP_155311567.1">
    <property type="nucleotide sequence ID" value="NZ_AP021876.1"/>
</dbReference>
<dbReference type="GO" id="GO:0020037">
    <property type="term" value="F:heme binding"/>
    <property type="evidence" value="ECO:0007669"/>
    <property type="project" value="TreeGrafter"/>
</dbReference>
<dbReference type="Pfam" id="PF01292">
    <property type="entry name" value="Ni_hydr_CYTB"/>
    <property type="match status" value="1"/>
</dbReference>
<dbReference type="PROSITE" id="PS51257">
    <property type="entry name" value="PROKAR_LIPOPROTEIN"/>
    <property type="match status" value="1"/>
</dbReference>
<evidence type="ECO:0000256" key="3">
    <source>
        <dbReference type="ARBA" id="ARBA00022692"/>
    </source>
</evidence>
<dbReference type="Proteomes" id="UP000425960">
    <property type="component" value="Chromosome"/>
</dbReference>
<evidence type="ECO:0000259" key="7">
    <source>
        <dbReference type="Pfam" id="PF01292"/>
    </source>
</evidence>
<keyword evidence="4 6" id="KW-1133">Transmembrane helix</keyword>
<organism evidence="8 9">
    <name type="scientific">Desulfosarcina ovata subsp. sediminis</name>
    <dbReference type="NCBI Taxonomy" id="885957"/>
    <lineage>
        <taxon>Bacteria</taxon>
        <taxon>Pseudomonadati</taxon>
        <taxon>Thermodesulfobacteriota</taxon>
        <taxon>Desulfobacteria</taxon>
        <taxon>Desulfobacterales</taxon>
        <taxon>Desulfosarcinaceae</taxon>
        <taxon>Desulfosarcina</taxon>
    </lineage>
</organism>
<evidence type="ECO:0000313" key="9">
    <source>
        <dbReference type="Proteomes" id="UP000425960"/>
    </source>
</evidence>
<gene>
    <name evidence="8" type="ORF">DSCO28_46060</name>
</gene>
<comment type="subcellular location">
    <subcellularLocation>
        <location evidence="1">Cell membrane</location>
        <topology evidence="1">Multi-pass membrane protein</topology>
    </subcellularLocation>
</comment>
<protein>
    <submittedName>
        <fullName evidence="8">Cytochrome b561</fullName>
    </submittedName>
</protein>